<dbReference type="Pfam" id="PF01476">
    <property type="entry name" value="LysM"/>
    <property type="match status" value="1"/>
</dbReference>
<dbReference type="CDD" id="cd00118">
    <property type="entry name" value="LysM"/>
    <property type="match status" value="1"/>
</dbReference>
<dbReference type="Gene3D" id="2.70.70.10">
    <property type="entry name" value="Glucose Permease (Domain IIA)"/>
    <property type="match status" value="1"/>
</dbReference>
<dbReference type="InterPro" id="IPR011055">
    <property type="entry name" value="Dup_hybrid_motif"/>
</dbReference>
<dbReference type="InterPro" id="IPR001387">
    <property type="entry name" value="Cro/C1-type_HTH"/>
</dbReference>
<proteinExistence type="predicted"/>
<evidence type="ECO:0000313" key="4">
    <source>
        <dbReference type="EMBL" id="MDO1446937.1"/>
    </source>
</evidence>
<feature type="domain" description="HTH cro/C1-type" evidence="2">
    <location>
        <begin position="293"/>
        <end position="311"/>
    </location>
</feature>
<dbReference type="InterPro" id="IPR016047">
    <property type="entry name" value="M23ase_b-sheet_dom"/>
</dbReference>
<dbReference type="SUPFAM" id="SSF51261">
    <property type="entry name" value="Duplicated hybrid motif"/>
    <property type="match status" value="1"/>
</dbReference>
<gene>
    <name evidence="4" type="ORF">Q0590_11775</name>
</gene>
<dbReference type="PANTHER" id="PTHR21666:SF270">
    <property type="entry name" value="MUREIN HYDROLASE ACTIVATOR ENVC"/>
    <property type="match status" value="1"/>
</dbReference>
<dbReference type="Proteomes" id="UP001168528">
    <property type="component" value="Unassembled WGS sequence"/>
</dbReference>
<dbReference type="InterPro" id="IPR050570">
    <property type="entry name" value="Cell_wall_metabolism_enzyme"/>
</dbReference>
<comment type="caution">
    <text evidence="4">The sequence shown here is derived from an EMBL/GenBank/DDBJ whole genome shotgun (WGS) entry which is preliminary data.</text>
</comment>
<dbReference type="CDD" id="cd12797">
    <property type="entry name" value="M23_peptidase"/>
    <property type="match status" value="1"/>
</dbReference>
<feature type="region of interest" description="Disordered" evidence="1">
    <location>
        <begin position="1"/>
        <end position="73"/>
    </location>
</feature>
<dbReference type="RefSeq" id="WP_302037740.1">
    <property type="nucleotide sequence ID" value="NZ_JAUKPO010000005.1"/>
</dbReference>
<dbReference type="PROSITE" id="PS51782">
    <property type="entry name" value="LYSM"/>
    <property type="match status" value="1"/>
</dbReference>
<dbReference type="InterPro" id="IPR018392">
    <property type="entry name" value="LysM"/>
</dbReference>
<evidence type="ECO:0000256" key="1">
    <source>
        <dbReference type="SAM" id="MobiDB-lite"/>
    </source>
</evidence>
<evidence type="ECO:0000259" key="3">
    <source>
        <dbReference type="PROSITE" id="PS51782"/>
    </source>
</evidence>
<dbReference type="SUPFAM" id="SSF54106">
    <property type="entry name" value="LysM domain"/>
    <property type="match status" value="1"/>
</dbReference>
<dbReference type="PANTHER" id="PTHR21666">
    <property type="entry name" value="PEPTIDASE-RELATED"/>
    <property type="match status" value="1"/>
</dbReference>
<feature type="compositionally biased region" description="Low complexity" evidence="1">
    <location>
        <begin position="20"/>
        <end position="29"/>
    </location>
</feature>
<sequence length="332" mass="37398">MLCFQAHAQEGKKFKKPLKIKAPAEQPTEQPAPPQEPEPEPPQEEEESEMDEGPAFAPVKAPSMVSEDTTTLDEGELSVVEVTEEVKVDSVWVKIAEYYAIWDSRYVNPYKIDPTKFSDTVVIHLYDEAKGQMWAAPLATTHVTSNFGFRGYRWHYGTDLELDTGDTVRAAFDGMVRIVRYDQRGWGKYVVVRHYNGLETLYGHLSRQDVETGQLVKAGDVLGLGGSTGRSSGPHLHMEIRYQGNAINPTTIYDFTSNTLVQPVFTLTPQHFAYYGSAKTAVVRKTMYHTVRSGDNLGKIARRYGVSVSYLCKINRITTKTILRTGRRLRVK</sequence>
<evidence type="ECO:0000313" key="5">
    <source>
        <dbReference type="Proteomes" id="UP001168528"/>
    </source>
</evidence>
<dbReference type="Gene3D" id="3.10.350.10">
    <property type="entry name" value="LysM domain"/>
    <property type="match status" value="1"/>
</dbReference>
<dbReference type="SMART" id="SM00257">
    <property type="entry name" value="LysM"/>
    <property type="match status" value="1"/>
</dbReference>
<dbReference type="EMBL" id="JAUKPO010000005">
    <property type="protein sequence ID" value="MDO1446937.1"/>
    <property type="molecule type" value="Genomic_DNA"/>
</dbReference>
<keyword evidence="5" id="KW-1185">Reference proteome</keyword>
<evidence type="ECO:0000259" key="2">
    <source>
        <dbReference type="PROSITE" id="PS50943"/>
    </source>
</evidence>
<protein>
    <submittedName>
        <fullName evidence="4">M23 family metallopeptidase</fullName>
    </submittedName>
</protein>
<dbReference type="InterPro" id="IPR036779">
    <property type="entry name" value="LysM_dom_sf"/>
</dbReference>
<organism evidence="4 5">
    <name type="scientific">Rhodocytophaga aerolata</name>
    <dbReference type="NCBI Taxonomy" id="455078"/>
    <lineage>
        <taxon>Bacteria</taxon>
        <taxon>Pseudomonadati</taxon>
        <taxon>Bacteroidota</taxon>
        <taxon>Cytophagia</taxon>
        <taxon>Cytophagales</taxon>
        <taxon>Rhodocytophagaceae</taxon>
        <taxon>Rhodocytophaga</taxon>
    </lineage>
</organism>
<feature type="domain" description="LysM" evidence="3">
    <location>
        <begin position="287"/>
        <end position="331"/>
    </location>
</feature>
<dbReference type="Pfam" id="PF01551">
    <property type="entry name" value="Peptidase_M23"/>
    <property type="match status" value="1"/>
</dbReference>
<reference evidence="4" key="1">
    <citation type="submission" date="2023-07" db="EMBL/GenBank/DDBJ databases">
        <title>The genome sequence of Rhodocytophaga aerolata KACC 12507.</title>
        <authorList>
            <person name="Zhang X."/>
        </authorList>
    </citation>
    <scope>NUCLEOTIDE SEQUENCE</scope>
    <source>
        <strain evidence="4">KACC 12507</strain>
    </source>
</reference>
<name>A0ABT8R856_9BACT</name>
<feature type="compositionally biased region" description="Acidic residues" evidence="1">
    <location>
        <begin position="37"/>
        <end position="52"/>
    </location>
</feature>
<accession>A0ABT8R856</accession>
<dbReference type="PROSITE" id="PS50943">
    <property type="entry name" value="HTH_CROC1"/>
    <property type="match status" value="1"/>
</dbReference>